<proteinExistence type="inferred from homology"/>
<dbReference type="InterPro" id="IPR013325">
    <property type="entry name" value="RNA_pol_sigma_r2"/>
</dbReference>
<evidence type="ECO:0000313" key="9">
    <source>
        <dbReference type="EMBL" id="MBT2163429.1"/>
    </source>
</evidence>
<keyword evidence="10" id="KW-1185">Reference proteome</keyword>
<feature type="domain" description="RNA polymerase sigma factor 70 region 4 type 2" evidence="8">
    <location>
        <begin position="116"/>
        <end position="164"/>
    </location>
</feature>
<accession>A0ABS5WJ48</accession>
<evidence type="ECO:0000256" key="4">
    <source>
        <dbReference type="ARBA" id="ARBA00023125"/>
    </source>
</evidence>
<name>A0ABS5WJ48_9FLAO</name>
<dbReference type="Pfam" id="PF08281">
    <property type="entry name" value="Sigma70_r4_2"/>
    <property type="match status" value="1"/>
</dbReference>
<dbReference type="PROSITE" id="PS01063">
    <property type="entry name" value="SIGMA70_ECF"/>
    <property type="match status" value="1"/>
</dbReference>
<comment type="similarity">
    <text evidence="1 6">Belongs to the sigma-70 factor family. ECF subfamily.</text>
</comment>
<dbReference type="Pfam" id="PF04542">
    <property type="entry name" value="Sigma70_r2"/>
    <property type="match status" value="1"/>
</dbReference>
<evidence type="ECO:0000313" key="10">
    <source>
        <dbReference type="Proteomes" id="UP000740413"/>
    </source>
</evidence>
<evidence type="ECO:0000259" key="8">
    <source>
        <dbReference type="Pfam" id="PF08281"/>
    </source>
</evidence>
<evidence type="ECO:0000256" key="6">
    <source>
        <dbReference type="RuleBase" id="RU000716"/>
    </source>
</evidence>
<dbReference type="SUPFAM" id="SSF88946">
    <property type="entry name" value="Sigma2 domain of RNA polymerase sigma factors"/>
    <property type="match status" value="1"/>
</dbReference>
<reference evidence="10" key="1">
    <citation type="submission" date="2023-07" db="EMBL/GenBank/DDBJ databases">
        <title>Zobellia barbeyronii sp. nov., a new marine flavobacterium, isolated from green and red algae.</title>
        <authorList>
            <person name="Nedashkovskaya O.I."/>
            <person name="Otstavnykh N."/>
            <person name="Zhukova N."/>
            <person name="Guzev K."/>
            <person name="Chausova V."/>
            <person name="Tekutyeva L."/>
            <person name="Mikhailov V."/>
            <person name="Isaeva M."/>
        </authorList>
    </citation>
    <scope>NUCLEOTIDE SEQUENCE [LARGE SCALE GENOMIC DNA]</scope>
    <source>
        <strain evidence="10">KMM 6746</strain>
    </source>
</reference>
<dbReference type="SUPFAM" id="SSF88659">
    <property type="entry name" value="Sigma3 and sigma4 domains of RNA polymerase sigma factors"/>
    <property type="match status" value="1"/>
</dbReference>
<dbReference type="EMBL" id="JACATN010000007">
    <property type="protein sequence ID" value="MBT2163429.1"/>
    <property type="molecule type" value="Genomic_DNA"/>
</dbReference>
<evidence type="ECO:0000256" key="5">
    <source>
        <dbReference type="ARBA" id="ARBA00023163"/>
    </source>
</evidence>
<dbReference type="RefSeq" id="WP_214613375.1">
    <property type="nucleotide sequence ID" value="NZ_JACATN010000007.1"/>
</dbReference>
<evidence type="ECO:0000256" key="1">
    <source>
        <dbReference type="ARBA" id="ARBA00010641"/>
    </source>
</evidence>
<dbReference type="PANTHER" id="PTHR43133:SF51">
    <property type="entry name" value="RNA POLYMERASE SIGMA FACTOR"/>
    <property type="match status" value="1"/>
</dbReference>
<dbReference type="InterPro" id="IPR039425">
    <property type="entry name" value="RNA_pol_sigma-70-like"/>
</dbReference>
<protein>
    <recommendedName>
        <fullName evidence="6">RNA polymerase sigma factor</fullName>
    </recommendedName>
</protein>
<gene>
    <name evidence="9" type="ORF">HW347_19315</name>
</gene>
<dbReference type="InterPro" id="IPR014284">
    <property type="entry name" value="RNA_pol_sigma-70_dom"/>
</dbReference>
<evidence type="ECO:0000256" key="3">
    <source>
        <dbReference type="ARBA" id="ARBA00023082"/>
    </source>
</evidence>
<keyword evidence="4 6" id="KW-0238">DNA-binding</keyword>
<dbReference type="PANTHER" id="PTHR43133">
    <property type="entry name" value="RNA POLYMERASE ECF-TYPE SIGMA FACTO"/>
    <property type="match status" value="1"/>
</dbReference>
<dbReference type="Gene3D" id="1.10.10.10">
    <property type="entry name" value="Winged helix-like DNA-binding domain superfamily/Winged helix DNA-binding domain"/>
    <property type="match status" value="1"/>
</dbReference>
<keyword evidence="2 6" id="KW-0805">Transcription regulation</keyword>
<dbReference type="InterPro" id="IPR013324">
    <property type="entry name" value="RNA_pol_sigma_r3/r4-like"/>
</dbReference>
<sequence length="180" mass="21322">MFQIDVVEQCKNNNRKGQLKLYRQYCDGMFCLAMRYVKNTDDAEDVLQESFLKAFQRIEQYEGNVTFGAWLKRIVINKCIDFLKSKKHETIEFEERHLPVTEDEDWSVDDGVTVKEIKAAMQELPEKYKYVVMMYLLEGYDHGEISQILSLTETTCRTRLLRGKGYLKQLLKEKNYGARY</sequence>
<dbReference type="InterPro" id="IPR000838">
    <property type="entry name" value="RNA_pol_sigma70_ECF_CS"/>
</dbReference>
<dbReference type="NCBIfam" id="TIGR02937">
    <property type="entry name" value="sigma70-ECF"/>
    <property type="match status" value="1"/>
</dbReference>
<dbReference type="InterPro" id="IPR036388">
    <property type="entry name" value="WH-like_DNA-bd_sf"/>
</dbReference>
<keyword evidence="5 6" id="KW-0804">Transcription</keyword>
<dbReference type="Proteomes" id="UP000740413">
    <property type="component" value="Unassembled WGS sequence"/>
</dbReference>
<dbReference type="Gene3D" id="1.10.1740.10">
    <property type="match status" value="1"/>
</dbReference>
<comment type="caution">
    <text evidence="9">The sequence shown here is derived from an EMBL/GenBank/DDBJ whole genome shotgun (WGS) entry which is preliminary data.</text>
</comment>
<organism evidence="9 10">
    <name type="scientific">Zobellia barbeyronii</name>
    <dbReference type="NCBI Taxonomy" id="2748009"/>
    <lineage>
        <taxon>Bacteria</taxon>
        <taxon>Pseudomonadati</taxon>
        <taxon>Bacteroidota</taxon>
        <taxon>Flavobacteriia</taxon>
        <taxon>Flavobacteriales</taxon>
        <taxon>Flavobacteriaceae</taxon>
        <taxon>Zobellia</taxon>
    </lineage>
</organism>
<evidence type="ECO:0000259" key="7">
    <source>
        <dbReference type="Pfam" id="PF04542"/>
    </source>
</evidence>
<evidence type="ECO:0000256" key="2">
    <source>
        <dbReference type="ARBA" id="ARBA00023015"/>
    </source>
</evidence>
<keyword evidence="3 6" id="KW-0731">Sigma factor</keyword>
<dbReference type="InterPro" id="IPR007627">
    <property type="entry name" value="RNA_pol_sigma70_r2"/>
</dbReference>
<feature type="domain" description="RNA polymerase sigma-70 region 2" evidence="7">
    <location>
        <begin position="21"/>
        <end position="87"/>
    </location>
</feature>
<dbReference type="InterPro" id="IPR013249">
    <property type="entry name" value="RNA_pol_sigma70_r4_t2"/>
</dbReference>